<organism evidence="3 4">
    <name type="scientific">Salimicrobium album</name>
    <dbReference type="NCBI Taxonomy" id="50717"/>
    <lineage>
        <taxon>Bacteria</taxon>
        <taxon>Bacillati</taxon>
        <taxon>Bacillota</taxon>
        <taxon>Bacilli</taxon>
        <taxon>Bacillales</taxon>
        <taxon>Bacillaceae</taxon>
        <taxon>Salimicrobium</taxon>
    </lineage>
</organism>
<evidence type="ECO:0000313" key="3">
    <source>
        <dbReference type="EMBL" id="SDY07837.1"/>
    </source>
</evidence>
<dbReference type="InterPro" id="IPR034733">
    <property type="entry name" value="AcCoA_carboxyl_beta"/>
</dbReference>
<evidence type="ECO:0000313" key="4">
    <source>
        <dbReference type="Proteomes" id="UP000198647"/>
    </source>
</evidence>
<dbReference type="PANTHER" id="PTHR43842:SF2">
    <property type="entry name" value="PROPIONYL-COA CARBOXYLASE BETA CHAIN, MITOCHONDRIAL"/>
    <property type="match status" value="1"/>
</dbReference>
<dbReference type="Proteomes" id="UP000198647">
    <property type="component" value="Unassembled WGS sequence"/>
</dbReference>
<dbReference type="InterPro" id="IPR011763">
    <property type="entry name" value="COA_CT_C"/>
</dbReference>
<dbReference type="PANTHER" id="PTHR43842">
    <property type="entry name" value="PROPIONYL-COA CARBOXYLASE BETA CHAIN"/>
    <property type="match status" value="1"/>
</dbReference>
<proteinExistence type="predicted"/>
<dbReference type="InterPro" id="IPR011762">
    <property type="entry name" value="COA_CT_N"/>
</dbReference>
<dbReference type="Gene3D" id="3.90.226.10">
    <property type="entry name" value="2-enoyl-CoA Hydratase, Chain A, domain 1"/>
    <property type="match status" value="2"/>
</dbReference>
<feature type="domain" description="CoA carboxyltransferase C-terminal" evidence="2">
    <location>
        <begin position="262"/>
        <end position="500"/>
    </location>
</feature>
<dbReference type="PROSITE" id="PS50980">
    <property type="entry name" value="COA_CT_NTER"/>
    <property type="match status" value="1"/>
</dbReference>
<feature type="domain" description="CoA carboxyltransferase N-terminal" evidence="1">
    <location>
        <begin position="1"/>
        <end position="254"/>
    </location>
</feature>
<keyword evidence="4" id="KW-1185">Reference proteome</keyword>
<sequence length="512" mass="56390">MNKIIDELLKKKDKAKLGGGPRKIEKQHELGAYTARERIEKLVDEGSFLELGQLAHSDQEGKEEGSAGDGVVTGLAKVNGRPVAVQAADKTVFAGTEGMVYFRKTQALHNLAVRRGLPMFNLMEGGGLRMPDGMGSDGISQMLFPQELLQHHRQVPLITSILGDSFGGPTWTAVSSDFVSQVKGTAMAVAGPRMLEVATGEKVSNEELGGWEVHAEYTGQADHFSETEDEAIDNMKRFLDYMPQNSEEAPAHRETTDDPHRKLDEVVDIVPTRTKRAYDMKKVIRLIVDEEDYFEMKAEYGKALITVLARIDGRVVGVIANQPMQFAGAAGAKECEKAADFICLCDSYHIPLVFLHDIPGFRVSSDAEKLKMPTKIMMWNQALAQSTVPKISIVIRKSVGAAYGNMCGPTMGADFVVAWPTAEINFTGPEVGINVVYGNELKNAENIEEKRSELLETWGFDSSPYKAAGKHLIDDVIDPRETRTFLSQTLEFACAKNGSMSKRWLANWPTGF</sequence>
<comment type="caution">
    <text evidence="3">The sequence shown here is derived from an EMBL/GenBank/DDBJ whole genome shotgun (WGS) entry which is preliminary data.</text>
</comment>
<dbReference type="EMBL" id="FNOS01000005">
    <property type="protein sequence ID" value="SDY07837.1"/>
    <property type="molecule type" value="Genomic_DNA"/>
</dbReference>
<protein>
    <submittedName>
        <fullName evidence="3">Acetyl-CoA carboxylase, carboxyltransferase component</fullName>
    </submittedName>
</protein>
<evidence type="ECO:0000259" key="1">
    <source>
        <dbReference type="PROSITE" id="PS50980"/>
    </source>
</evidence>
<gene>
    <name evidence="3" type="ORF">SAMN04488081_1978</name>
</gene>
<dbReference type="Pfam" id="PF01039">
    <property type="entry name" value="Carboxyl_trans"/>
    <property type="match status" value="1"/>
</dbReference>
<name>A0A1H3GXI4_9BACI</name>
<dbReference type="RefSeq" id="WP_076572760.1">
    <property type="nucleotide sequence ID" value="NZ_FNOS01000005.1"/>
</dbReference>
<dbReference type="PROSITE" id="PS50989">
    <property type="entry name" value="COA_CT_CTER"/>
    <property type="match status" value="1"/>
</dbReference>
<accession>A0A1H3GXI4</accession>
<reference evidence="3 4" key="1">
    <citation type="submission" date="2016-10" db="EMBL/GenBank/DDBJ databases">
        <authorList>
            <person name="Varghese N."/>
            <person name="Submissions S."/>
        </authorList>
    </citation>
    <scope>NUCLEOTIDE SEQUENCE [LARGE SCALE GENOMIC DNA]</scope>
    <source>
        <strain evidence="3 4">DSM 20748</strain>
    </source>
</reference>
<dbReference type="InterPro" id="IPR029045">
    <property type="entry name" value="ClpP/crotonase-like_dom_sf"/>
</dbReference>
<dbReference type="SUPFAM" id="SSF52096">
    <property type="entry name" value="ClpP/crotonase"/>
    <property type="match status" value="2"/>
</dbReference>
<dbReference type="InterPro" id="IPR051047">
    <property type="entry name" value="AccD/PCCB"/>
</dbReference>
<evidence type="ECO:0000259" key="2">
    <source>
        <dbReference type="PROSITE" id="PS50989"/>
    </source>
</evidence>